<evidence type="ECO:0000313" key="2">
    <source>
        <dbReference type="EMBL" id="RIX59208.1"/>
    </source>
</evidence>
<dbReference type="EMBL" id="QXQA01000002">
    <property type="protein sequence ID" value="RIX59208.1"/>
    <property type="molecule type" value="Genomic_DNA"/>
</dbReference>
<feature type="transmembrane region" description="Helical" evidence="1">
    <location>
        <begin position="51"/>
        <end position="73"/>
    </location>
</feature>
<comment type="caution">
    <text evidence="2">The sequence shown here is derived from an EMBL/GenBank/DDBJ whole genome shotgun (WGS) entry which is preliminary data.</text>
</comment>
<gene>
    <name evidence="2" type="ORF">D3P08_03360</name>
</gene>
<protein>
    <submittedName>
        <fullName evidence="2">Uncharacterized protein</fullName>
    </submittedName>
</protein>
<sequence length="83" mass="9419">MKLAFKLLSVMLGLFLIYDGYSIYTFTARSPDGSMGIRRLFDNLFIPATDFHLHTYGISFFLVGVLFVLIPVIRIKQNANGEL</sequence>
<organism evidence="2 3">
    <name type="scientific">Paenibacillus nanensis</name>
    <dbReference type="NCBI Taxonomy" id="393251"/>
    <lineage>
        <taxon>Bacteria</taxon>
        <taxon>Bacillati</taxon>
        <taxon>Bacillota</taxon>
        <taxon>Bacilli</taxon>
        <taxon>Bacillales</taxon>
        <taxon>Paenibacillaceae</taxon>
        <taxon>Paenibacillus</taxon>
    </lineage>
</organism>
<accession>A0A3A1VE72</accession>
<dbReference type="AlphaFoldDB" id="A0A3A1VE72"/>
<reference evidence="2 3" key="1">
    <citation type="submission" date="2018-09" db="EMBL/GenBank/DDBJ databases">
        <title>Paenibacillus aracenensis nov. sp. isolated from a cave in southern Spain.</title>
        <authorList>
            <person name="Jurado V."/>
            <person name="Gutierrez-Patricio S."/>
            <person name="Gonzalez-Pimentel J.L."/>
            <person name="Miller A.Z."/>
            <person name="Laiz L."/>
            <person name="Saiz-Jimenez C."/>
        </authorList>
    </citation>
    <scope>NUCLEOTIDE SEQUENCE [LARGE SCALE GENOMIC DNA]</scope>
    <source>
        <strain evidence="2 3">DSM 22867</strain>
    </source>
</reference>
<keyword evidence="3" id="KW-1185">Reference proteome</keyword>
<proteinExistence type="predicted"/>
<name>A0A3A1VE72_9BACL</name>
<evidence type="ECO:0000313" key="3">
    <source>
        <dbReference type="Proteomes" id="UP000266482"/>
    </source>
</evidence>
<keyword evidence="1" id="KW-1133">Transmembrane helix</keyword>
<keyword evidence="1" id="KW-0812">Transmembrane</keyword>
<keyword evidence="1" id="KW-0472">Membrane</keyword>
<dbReference type="Proteomes" id="UP000266482">
    <property type="component" value="Unassembled WGS sequence"/>
</dbReference>
<evidence type="ECO:0000256" key="1">
    <source>
        <dbReference type="SAM" id="Phobius"/>
    </source>
</evidence>